<organism evidence="3 4">
    <name type="scientific">Hymenobacter antarcticus</name>
    <dbReference type="NCBI Taxonomy" id="486270"/>
    <lineage>
        <taxon>Bacteria</taxon>
        <taxon>Pseudomonadati</taxon>
        <taxon>Bacteroidota</taxon>
        <taxon>Cytophagia</taxon>
        <taxon>Cytophagales</taxon>
        <taxon>Hymenobacteraceae</taxon>
        <taxon>Hymenobacter</taxon>
    </lineage>
</organism>
<evidence type="ECO:0000259" key="2">
    <source>
        <dbReference type="Pfam" id="PF13648"/>
    </source>
</evidence>
<gene>
    <name evidence="3" type="ORF">GCM10022407_15290</name>
</gene>
<evidence type="ECO:0000313" key="4">
    <source>
        <dbReference type="Proteomes" id="UP001501556"/>
    </source>
</evidence>
<feature type="signal peptide" evidence="1">
    <location>
        <begin position="1"/>
        <end position="24"/>
    </location>
</feature>
<feature type="domain" description="Lipocalin-like" evidence="2">
    <location>
        <begin position="43"/>
        <end position="125"/>
    </location>
</feature>
<evidence type="ECO:0000313" key="3">
    <source>
        <dbReference type="EMBL" id="GAA3970395.1"/>
    </source>
</evidence>
<dbReference type="Pfam" id="PF13648">
    <property type="entry name" value="Lipocalin_4"/>
    <property type="match status" value="1"/>
</dbReference>
<accession>A0ABP7PUL5</accession>
<feature type="chain" id="PRO_5045636137" description="Lipocalin-like domain-containing protein" evidence="1">
    <location>
        <begin position="25"/>
        <end position="144"/>
    </location>
</feature>
<sequence>MTMFRLPLLTLALALSGLSLTSCSKSDPQPHTAITASSQQLATGSWRLDQIKEAGQVTSAGAAIKDQYSLTFRPDGTYTQKLLADNTTYNGTWMLMSNNTVLHLTDHKGDSNQYTLASLTATELRYTFTNKTGQAEERTFSAQP</sequence>
<name>A0ABP7PUL5_9BACT</name>
<dbReference type="EMBL" id="BAABDI010000008">
    <property type="protein sequence ID" value="GAA3970395.1"/>
    <property type="molecule type" value="Genomic_DNA"/>
</dbReference>
<protein>
    <recommendedName>
        <fullName evidence="2">Lipocalin-like domain-containing protein</fullName>
    </recommendedName>
</protein>
<dbReference type="InterPro" id="IPR024311">
    <property type="entry name" value="Lipocalin-like"/>
</dbReference>
<evidence type="ECO:0000256" key="1">
    <source>
        <dbReference type="SAM" id="SignalP"/>
    </source>
</evidence>
<comment type="caution">
    <text evidence="3">The sequence shown here is derived from an EMBL/GenBank/DDBJ whole genome shotgun (WGS) entry which is preliminary data.</text>
</comment>
<keyword evidence="1" id="KW-0732">Signal</keyword>
<dbReference type="RefSeq" id="WP_345122736.1">
    <property type="nucleotide sequence ID" value="NZ_BAABDI010000008.1"/>
</dbReference>
<reference evidence="4" key="1">
    <citation type="journal article" date="2019" name="Int. J. Syst. Evol. Microbiol.">
        <title>The Global Catalogue of Microorganisms (GCM) 10K type strain sequencing project: providing services to taxonomists for standard genome sequencing and annotation.</title>
        <authorList>
            <consortium name="The Broad Institute Genomics Platform"/>
            <consortium name="The Broad Institute Genome Sequencing Center for Infectious Disease"/>
            <person name="Wu L."/>
            <person name="Ma J."/>
        </authorList>
    </citation>
    <scope>NUCLEOTIDE SEQUENCE [LARGE SCALE GENOMIC DNA]</scope>
    <source>
        <strain evidence="4">JCM 17217</strain>
    </source>
</reference>
<proteinExistence type="predicted"/>
<keyword evidence="4" id="KW-1185">Reference proteome</keyword>
<dbReference type="PROSITE" id="PS51257">
    <property type="entry name" value="PROKAR_LIPOPROTEIN"/>
    <property type="match status" value="1"/>
</dbReference>
<dbReference type="Proteomes" id="UP001501556">
    <property type="component" value="Unassembled WGS sequence"/>
</dbReference>